<proteinExistence type="inferred from homology"/>
<evidence type="ECO:0000259" key="5">
    <source>
        <dbReference type="PROSITE" id="PS50931"/>
    </source>
</evidence>
<name>A0A1M5NPH7_9RHOB</name>
<dbReference type="AlphaFoldDB" id="A0A1M5NPH7"/>
<dbReference type="Gene3D" id="3.40.190.290">
    <property type="match status" value="1"/>
</dbReference>
<keyword evidence="7" id="KW-1185">Reference proteome</keyword>
<organism evidence="6 7">
    <name type="scientific">Marivita hallyeonensis</name>
    <dbReference type="NCBI Taxonomy" id="996342"/>
    <lineage>
        <taxon>Bacteria</taxon>
        <taxon>Pseudomonadati</taxon>
        <taxon>Pseudomonadota</taxon>
        <taxon>Alphaproteobacteria</taxon>
        <taxon>Rhodobacterales</taxon>
        <taxon>Roseobacteraceae</taxon>
        <taxon>Marivita</taxon>
    </lineage>
</organism>
<dbReference type="GO" id="GO:0003700">
    <property type="term" value="F:DNA-binding transcription factor activity"/>
    <property type="evidence" value="ECO:0007669"/>
    <property type="project" value="InterPro"/>
</dbReference>
<dbReference type="Pfam" id="PF03466">
    <property type="entry name" value="LysR_substrate"/>
    <property type="match status" value="1"/>
</dbReference>
<keyword evidence="4" id="KW-0804">Transcription</keyword>
<evidence type="ECO:0000256" key="2">
    <source>
        <dbReference type="ARBA" id="ARBA00023015"/>
    </source>
</evidence>
<keyword evidence="3" id="KW-0238">DNA-binding</keyword>
<dbReference type="GO" id="GO:0003677">
    <property type="term" value="F:DNA binding"/>
    <property type="evidence" value="ECO:0007669"/>
    <property type="project" value="UniProtKB-KW"/>
</dbReference>
<dbReference type="InterPro" id="IPR000847">
    <property type="entry name" value="LysR_HTH_N"/>
</dbReference>
<evidence type="ECO:0000313" key="7">
    <source>
        <dbReference type="Proteomes" id="UP000184221"/>
    </source>
</evidence>
<dbReference type="STRING" id="996342.SAMN05443551_1001"/>
<sequence length="296" mass="32821">MDQLNDLSVFVAVAETSSFTAAAQRLGVTSSGTSKSVGRLEARLGVRLFTRTTRRVALTEEGERFYTRARSILDDIAEAETEVQDSQVDLRGRVRIDMPSMLGQLCIVPLLLDFKRANPGVDLDMRFNDQFSDLVEQGVDLALRIGELTDSSLRARKVMETRWITCAAPAYIEARGMPKEPNDLHHHECATYIFKGSGRPFQWRFASEHGSLQFEPPQHLCVNDGNAYLAVARSGLAIVQDLSFNVAADLKAGTLVHVLSDYTAIGPPISLVYPEGRHLPRRVRAVFEFLAQELSG</sequence>
<dbReference type="SUPFAM" id="SSF53850">
    <property type="entry name" value="Periplasmic binding protein-like II"/>
    <property type="match status" value="1"/>
</dbReference>
<dbReference type="PANTHER" id="PTHR30537">
    <property type="entry name" value="HTH-TYPE TRANSCRIPTIONAL REGULATOR"/>
    <property type="match status" value="1"/>
</dbReference>
<dbReference type="CDD" id="cd08422">
    <property type="entry name" value="PBP2_CrgA_like"/>
    <property type="match status" value="1"/>
</dbReference>
<dbReference type="PROSITE" id="PS50931">
    <property type="entry name" value="HTH_LYSR"/>
    <property type="match status" value="1"/>
</dbReference>
<dbReference type="Gene3D" id="1.10.10.10">
    <property type="entry name" value="Winged helix-like DNA-binding domain superfamily/Winged helix DNA-binding domain"/>
    <property type="match status" value="1"/>
</dbReference>
<dbReference type="InterPro" id="IPR058163">
    <property type="entry name" value="LysR-type_TF_proteobact-type"/>
</dbReference>
<gene>
    <name evidence="6" type="ORF">SAMN05443551_1001</name>
</gene>
<dbReference type="RefSeq" id="WP_072776358.1">
    <property type="nucleotide sequence ID" value="NZ_FQXC01000001.1"/>
</dbReference>
<dbReference type="Proteomes" id="UP000184221">
    <property type="component" value="Unassembled WGS sequence"/>
</dbReference>
<evidence type="ECO:0000256" key="3">
    <source>
        <dbReference type="ARBA" id="ARBA00023125"/>
    </source>
</evidence>
<accession>A0A1M5NPH7</accession>
<keyword evidence="2" id="KW-0805">Transcription regulation</keyword>
<dbReference type="Pfam" id="PF00126">
    <property type="entry name" value="HTH_1"/>
    <property type="match status" value="1"/>
</dbReference>
<dbReference type="InterPro" id="IPR005119">
    <property type="entry name" value="LysR_subst-bd"/>
</dbReference>
<dbReference type="PRINTS" id="PR00039">
    <property type="entry name" value="HTHLYSR"/>
</dbReference>
<evidence type="ECO:0000256" key="1">
    <source>
        <dbReference type="ARBA" id="ARBA00009437"/>
    </source>
</evidence>
<comment type="similarity">
    <text evidence="1">Belongs to the LysR transcriptional regulatory family.</text>
</comment>
<dbReference type="OrthoDB" id="9813056at2"/>
<dbReference type="PANTHER" id="PTHR30537:SF5">
    <property type="entry name" value="HTH-TYPE TRANSCRIPTIONAL ACTIVATOR TTDR-RELATED"/>
    <property type="match status" value="1"/>
</dbReference>
<evidence type="ECO:0000256" key="4">
    <source>
        <dbReference type="ARBA" id="ARBA00023163"/>
    </source>
</evidence>
<dbReference type="EMBL" id="FQXC01000001">
    <property type="protein sequence ID" value="SHG91432.1"/>
    <property type="molecule type" value="Genomic_DNA"/>
</dbReference>
<dbReference type="InterPro" id="IPR036390">
    <property type="entry name" value="WH_DNA-bd_sf"/>
</dbReference>
<feature type="domain" description="HTH lysR-type" evidence="5">
    <location>
        <begin position="1"/>
        <end position="59"/>
    </location>
</feature>
<reference evidence="6 7" key="1">
    <citation type="submission" date="2016-11" db="EMBL/GenBank/DDBJ databases">
        <authorList>
            <person name="Jaros S."/>
            <person name="Januszkiewicz K."/>
            <person name="Wedrychowicz H."/>
        </authorList>
    </citation>
    <scope>NUCLEOTIDE SEQUENCE [LARGE SCALE GENOMIC DNA]</scope>
    <source>
        <strain evidence="6 7">DSM 29431</strain>
    </source>
</reference>
<dbReference type="SUPFAM" id="SSF46785">
    <property type="entry name" value="Winged helix' DNA-binding domain"/>
    <property type="match status" value="1"/>
</dbReference>
<dbReference type="FunFam" id="1.10.10.10:FF:000001">
    <property type="entry name" value="LysR family transcriptional regulator"/>
    <property type="match status" value="1"/>
</dbReference>
<dbReference type="InterPro" id="IPR036388">
    <property type="entry name" value="WH-like_DNA-bd_sf"/>
</dbReference>
<protein>
    <submittedName>
        <fullName evidence="6">Transcriptional regulator, LysR family</fullName>
    </submittedName>
</protein>
<evidence type="ECO:0000313" key="6">
    <source>
        <dbReference type="EMBL" id="SHG91432.1"/>
    </source>
</evidence>